<gene>
    <name evidence="1" type="ORF">BDM02DRAFT_3120736</name>
</gene>
<proteinExistence type="predicted"/>
<comment type="caution">
    <text evidence="1">The sequence shown here is derived from an EMBL/GenBank/DDBJ whole genome shotgun (WGS) entry which is preliminary data.</text>
</comment>
<evidence type="ECO:0000313" key="1">
    <source>
        <dbReference type="EMBL" id="KAF9645123.1"/>
    </source>
</evidence>
<accession>A0ACB6Z708</accession>
<evidence type="ECO:0000313" key="2">
    <source>
        <dbReference type="Proteomes" id="UP000886501"/>
    </source>
</evidence>
<organism evidence="1 2">
    <name type="scientific">Thelephora ganbajun</name>
    <name type="common">Ganba fungus</name>
    <dbReference type="NCBI Taxonomy" id="370292"/>
    <lineage>
        <taxon>Eukaryota</taxon>
        <taxon>Fungi</taxon>
        <taxon>Dikarya</taxon>
        <taxon>Basidiomycota</taxon>
        <taxon>Agaricomycotina</taxon>
        <taxon>Agaricomycetes</taxon>
        <taxon>Thelephorales</taxon>
        <taxon>Thelephoraceae</taxon>
        <taxon>Thelephora</taxon>
    </lineage>
</organism>
<reference evidence="1" key="1">
    <citation type="submission" date="2019-10" db="EMBL/GenBank/DDBJ databases">
        <authorList>
            <consortium name="DOE Joint Genome Institute"/>
            <person name="Kuo A."/>
            <person name="Miyauchi S."/>
            <person name="Kiss E."/>
            <person name="Drula E."/>
            <person name="Kohler A."/>
            <person name="Sanchez-Garcia M."/>
            <person name="Andreopoulos B."/>
            <person name="Barry K.W."/>
            <person name="Bonito G."/>
            <person name="Buee M."/>
            <person name="Carver A."/>
            <person name="Chen C."/>
            <person name="Cichocki N."/>
            <person name="Clum A."/>
            <person name="Culley D."/>
            <person name="Crous P.W."/>
            <person name="Fauchery L."/>
            <person name="Girlanda M."/>
            <person name="Hayes R."/>
            <person name="Keri Z."/>
            <person name="Labutti K."/>
            <person name="Lipzen A."/>
            <person name="Lombard V."/>
            <person name="Magnuson J."/>
            <person name="Maillard F."/>
            <person name="Morin E."/>
            <person name="Murat C."/>
            <person name="Nolan M."/>
            <person name="Ohm R."/>
            <person name="Pangilinan J."/>
            <person name="Pereira M."/>
            <person name="Perotto S."/>
            <person name="Peter M."/>
            <person name="Riley R."/>
            <person name="Sitrit Y."/>
            <person name="Stielow B."/>
            <person name="Szollosi G."/>
            <person name="Zifcakova L."/>
            <person name="Stursova M."/>
            <person name="Spatafora J.W."/>
            <person name="Tedersoo L."/>
            <person name="Vaario L.-M."/>
            <person name="Yamada A."/>
            <person name="Yan M."/>
            <person name="Wang P."/>
            <person name="Xu J."/>
            <person name="Bruns T."/>
            <person name="Baldrian P."/>
            <person name="Vilgalys R."/>
            <person name="Henrissat B."/>
            <person name="Grigoriev I.V."/>
            <person name="Hibbett D."/>
            <person name="Nagy L.G."/>
            <person name="Martin F.M."/>
        </authorList>
    </citation>
    <scope>NUCLEOTIDE SEQUENCE</scope>
    <source>
        <strain evidence="1">P2</strain>
    </source>
</reference>
<protein>
    <submittedName>
        <fullName evidence="1">Uncharacterized protein</fullName>
    </submittedName>
</protein>
<name>A0ACB6Z708_THEGA</name>
<reference evidence="1" key="2">
    <citation type="journal article" date="2020" name="Nat. Commun.">
        <title>Large-scale genome sequencing of mycorrhizal fungi provides insights into the early evolution of symbiotic traits.</title>
        <authorList>
            <person name="Miyauchi S."/>
            <person name="Kiss E."/>
            <person name="Kuo A."/>
            <person name="Drula E."/>
            <person name="Kohler A."/>
            <person name="Sanchez-Garcia M."/>
            <person name="Morin E."/>
            <person name="Andreopoulos B."/>
            <person name="Barry K.W."/>
            <person name="Bonito G."/>
            <person name="Buee M."/>
            <person name="Carver A."/>
            <person name="Chen C."/>
            <person name="Cichocki N."/>
            <person name="Clum A."/>
            <person name="Culley D."/>
            <person name="Crous P.W."/>
            <person name="Fauchery L."/>
            <person name="Girlanda M."/>
            <person name="Hayes R.D."/>
            <person name="Keri Z."/>
            <person name="LaButti K."/>
            <person name="Lipzen A."/>
            <person name="Lombard V."/>
            <person name="Magnuson J."/>
            <person name="Maillard F."/>
            <person name="Murat C."/>
            <person name="Nolan M."/>
            <person name="Ohm R.A."/>
            <person name="Pangilinan J."/>
            <person name="Pereira M.F."/>
            <person name="Perotto S."/>
            <person name="Peter M."/>
            <person name="Pfister S."/>
            <person name="Riley R."/>
            <person name="Sitrit Y."/>
            <person name="Stielow J.B."/>
            <person name="Szollosi G."/>
            <person name="Zifcakova L."/>
            <person name="Stursova M."/>
            <person name="Spatafora J.W."/>
            <person name="Tedersoo L."/>
            <person name="Vaario L.M."/>
            <person name="Yamada A."/>
            <person name="Yan M."/>
            <person name="Wang P."/>
            <person name="Xu J."/>
            <person name="Bruns T."/>
            <person name="Baldrian P."/>
            <person name="Vilgalys R."/>
            <person name="Dunand C."/>
            <person name="Henrissat B."/>
            <person name="Grigoriev I.V."/>
            <person name="Hibbett D."/>
            <person name="Nagy L.G."/>
            <person name="Martin F.M."/>
        </authorList>
    </citation>
    <scope>NUCLEOTIDE SEQUENCE</scope>
    <source>
        <strain evidence="1">P2</strain>
    </source>
</reference>
<dbReference type="Proteomes" id="UP000886501">
    <property type="component" value="Unassembled WGS sequence"/>
</dbReference>
<dbReference type="EMBL" id="MU118103">
    <property type="protein sequence ID" value="KAF9645123.1"/>
    <property type="molecule type" value="Genomic_DNA"/>
</dbReference>
<keyword evidence="2" id="KW-1185">Reference proteome</keyword>
<sequence length="73" mass="7652">MGTTGQRSDLRGSLSCLCPSCLAYIHSSAPGDSNLPLVPDAPTGSRIVCVLKFTTRASHTTTNFLACHPHGSH</sequence>